<dbReference type="EMBL" id="BTRK01000003">
    <property type="protein sequence ID" value="GMR43492.1"/>
    <property type="molecule type" value="Genomic_DNA"/>
</dbReference>
<dbReference type="AlphaFoldDB" id="A0AAN4ZLJ5"/>
<gene>
    <name evidence="2" type="ORF">PMAYCL1PPCAC_13687</name>
</gene>
<reference evidence="3" key="1">
    <citation type="submission" date="2022-10" db="EMBL/GenBank/DDBJ databases">
        <title>Genome assembly of Pristionchus species.</title>
        <authorList>
            <person name="Yoshida K."/>
            <person name="Sommer R.J."/>
        </authorList>
    </citation>
    <scope>NUCLEOTIDE SEQUENCE [LARGE SCALE GENOMIC DNA]</scope>
    <source>
        <strain evidence="3">RS5460</strain>
    </source>
</reference>
<evidence type="ECO:0000313" key="2">
    <source>
        <dbReference type="EMBL" id="GMR43492.1"/>
    </source>
</evidence>
<evidence type="ECO:0000256" key="1">
    <source>
        <dbReference type="SAM" id="MobiDB-lite"/>
    </source>
</evidence>
<feature type="region of interest" description="Disordered" evidence="1">
    <location>
        <begin position="1"/>
        <end position="23"/>
    </location>
</feature>
<feature type="non-terminal residue" evidence="2">
    <location>
        <position position="1"/>
    </location>
</feature>
<organism evidence="2 3">
    <name type="scientific">Pristionchus mayeri</name>
    <dbReference type="NCBI Taxonomy" id="1317129"/>
    <lineage>
        <taxon>Eukaryota</taxon>
        <taxon>Metazoa</taxon>
        <taxon>Ecdysozoa</taxon>
        <taxon>Nematoda</taxon>
        <taxon>Chromadorea</taxon>
        <taxon>Rhabditida</taxon>
        <taxon>Rhabditina</taxon>
        <taxon>Diplogasteromorpha</taxon>
        <taxon>Diplogasteroidea</taxon>
        <taxon>Neodiplogasteridae</taxon>
        <taxon>Pristionchus</taxon>
    </lineage>
</organism>
<keyword evidence="3" id="KW-1185">Reference proteome</keyword>
<proteinExistence type="predicted"/>
<dbReference type="Proteomes" id="UP001328107">
    <property type="component" value="Unassembled WGS sequence"/>
</dbReference>
<sequence>TMSSEKAPIHPDSPQPFRSTSPPLYISTNIEAFNPVVPQYVVTEQPPPYPGQYSVDEDAKSTASSTDDFTWRDICCCWIIIQGTKAAGKL</sequence>
<comment type="caution">
    <text evidence="2">The sequence shown here is derived from an EMBL/GenBank/DDBJ whole genome shotgun (WGS) entry which is preliminary data.</text>
</comment>
<evidence type="ECO:0000313" key="3">
    <source>
        <dbReference type="Proteomes" id="UP001328107"/>
    </source>
</evidence>
<protein>
    <submittedName>
        <fullName evidence="2">Uncharacterized protein</fullName>
    </submittedName>
</protein>
<accession>A0AAN4ZLJ5</accession>
<name>A0AAN4ZLJ5_9BILA</name>